<evidence type="ECO:0000256" key="4">
    <source>
        <dbReference type="SAM" id="SignalP"/>
    </source>
</evidence>
<name>A0AAW4N518_9BACT</name>
<dbReference type="PROSITE" id="PS50005">
    <property type="entry name" value="TPR"/>
    <property type="match status" value="1"/>
</dbReference>
<dbReference type="InterPro" id="IPR019734">
    <property type="entry name" value="TPR_rpt"/>
</dbReference>
<sequence>MKKSLIFSLFLCLSYGQSYAQVGMYDQAVSVPVISMFDDSMSSAYLNVMASNYARIKQNFEYYRNLMYDALDKNQNSAAITYAQYALNTSMYSSDVYVGLGVANERLGNLKEALKAYKKAYKLGFYEAGTAIDRVKQTIKLNKKKN</sequence>
<dbReference type="RefSeq" id="WP_217326353.1">
    <property type="nucleotide sequence ID" value="NZ_JAHOEK010000008.1"/>
</dbReference>
<proteinExistence type="predicted"/>
<comment type="caution">
    <text evidence="5">The sequence shown here is derived from an EMBL/GenBank/DDBJ whole genome shotgun (WGS) entry which is preliminary data.</text>
</comment>
<keyword evidence="1" id="KW-0677">Repeat</keyword>
<evidence type="ECO:0000313" key="5">
    <source>
        <dbReference type="EMBL" id="MBV3407731.1"/>
    </source>
</evidence>
<keyword evidence="4" id="KW-0732">Signal</keyword>
<evidence type="ECO:0000256" key="1">
    <source>
        <dbReference type="ARBA" id="ARBA00022737"/>
    </source>
</evidence>
<dbReference type="InterPro" id="IPR013105">
    <property type="entry name" value="TPR_2"/>
</dbReference>
<organism evidence="5 6">
    <name type="scientific">Segatella copri</name>
    <dbReference type="NCBI Taxonomy" id="165179"/>
    <lineage>
        <taxon>Bacteria</taxon>
        <taxon>Pseudomonadati</taxon>
        <taxon>Bacteroidota</taxon>
        <taxon>Bacteroidia</taxon>
        <taxon>Bacteroidales</taxon>
        <taxon>Prevotellaceae</taxon>
        <taxon>Segatella</taxon>
    </lineage>
</organism>
<reference evidence="5" key="1">
    <citation type="submission" date="2021-06" db="EMBL/GenBank/DDBJ databases">
        <title>Collection of gut derived symbiotic bacterial strains cultured from healthy donors.</title>
        <authorList>
            <person name="Lin H."/>
            <person name="Littmann E."/>
            <person name="Pamer E.G."/>
        </authorList>
    </citation>
    <scope>NUCLEOTIDE SEQUENCE</scope>
    <source>
        <strain evidence="5">MSK.21.60</strain>
    </source>
</reference>
<accession>A0AAW4N518</accession>
<dbReference type="EMBL" id="JAHOEP010000010">
    <property type="protein sequence ID" value="MBV3407731.1"/>
    <property type="molecule type" value="Genomic_DNA"/>
</dbReference>
<feature type="signal peptide" evidence="4">
    <location>
        <begin position="1"/>
        <end position="20"/>
    </location>
</feature>
<evidence type="ECO:0000313" key="6">
    <source>
        <dbReference type="Proteomes" id="UP001196316"/>
    </source>
</evidence>
<dbReference type="AlphaFoldDB" id="A0AAW4N518"/>
<feature type="repeat" description="TPR" evidence="3">
    <location>
        <begin position="94"/>
        <end position="127"/>
    </location>
</feature>
<keyword evidence="2 3" id="KW-0802">TPR repeat</keyword>
<protein>
    <submittedName>
        <fullName evidence="5">Tetratricopeptide repeat protein</fullName>
    </submittedName>
</protein>
<feature type="chain" id="PRO_5043834478" evidence="4">
    <location>
        <begin position="21"/>
        <end position="146"/>
    </location>
</feature>
<gene>
    <name evidence="5" type="ORF">KSW80_04800</name>
</gene>
<dbReference type="Proteomes" id="UP001196316">
    <property type="component" value="Unassembled WGS sequence"/>
</dbReference>
<evidence type="ECO:0000256" key="2">
    <source>
        <dbReference type="ARBA" id="ARBA00022803"/>
    </source>
</evidence>
<evidence type="ECO:0000256" key="3">
    <source>
        <dbReference type="PROSITE-ProRule" id="PRU00339"/>
    </source>
</evidence>
<dbReference type="Pfam" id="PF07719">
    <property type="entry name" value="TPR_2"/>
    <property type="match status" value="1"/>
</dbReference>